<keyword evidence="3" id="KW-1185">Reference proteome</keyword>
<name>A0A370X9T0_9GAMM</name>
<sequence>MANLNRKAPGAAQDDASSASAEPAAQHDFDWQLGTWRIHMSRLKDPLTGSHTWAPLDGTVAVDRVWGGRANLAVIDTQGPSGHLQFLSLRLYNPKKQQWSLNFAKRGGGELGIPMVGVFKNGSGEFYSKDQLNGHAIDCRFIFSQLKGAASEEQAFSSDAGKTWEVNWINNSSLATQATTAMR</sequence>
<dbReference type="AlphaFoldDB" id="A0A370X9T0"/>
<dbReference type="OrthoDB" id="9814791at2"/>
<evidence type="ECO:0000313" key="3">
    <source>
        <dbReference type="Proteomes" id="UP000254258"/>
    </source>
</evidence>
<dbReference type="EMBL" id="QRBE01000001">
    <property type="protein sequence ID" value="RDS85138.1"/>
    <property type="molecule type" value="Genomic_DNA"/>
</dbReference>
<comment type="caution">
    <text evidence="2">The sequence shown here is derived from an EMBL/GenBank/DDBJ whole genome shotgun (WGS) entry which is preliminary data.</text>
</comment>
<accession>A0A370X9T0</accession>
<reference evidence="2 3" key="1">
    <citation type="submission" date="2018-07" db="EMBL/GenBank/DDBJ databases">
        <title>Dyella monticola sp. nov. and Dyella psychrodurans sp. nov. isolated from monsoon evergreen broad-leaved forest soil of Dinghu Mountain, China.</title>
        <authorList>
            <person name="Gao Z."/>
            <person name="Qiu L."/>
        </authorList>
    </citation>
    <scope>NUCLEOTIDE SEQUENCE [LARGE SCALE GENOMIC DNA]</scope>
    <source>
        <strain evidence="2 3">4G-K06</strain>
    </source>
</reference>
<proteinExistence type="predicted"/>
<organism evidence="2 3">
    <name type="scientific">Dyella monticola</name>
    <dbReference type="NCBI Taxonomy" id="1927958"/>
    <lineage>
        <taxon>Bacteria</taxon>
        <taxon>Pseudomonadati</taxon>
        <taxon>Pseudomonadota</taxon>
        <taxon>Gammaproteobacteria</taxon>
        <taxon>Lysobacterales</taxon>
        <taxon>Rhodanobacteraceae</taxon>
        <taxon>Dyella</taxon>
    </lineage>
</organism>
<evidence type="ECO:0000256" key="1">
    <source>
        <dbReference type="SAM" id="MobiDB-lite"/>
    </source>
</evidence>
<protein>
    <recommendedName>
        <fullName evidence="4">DUF1579 domain-containing protein</fullName>
    </recommendedName>
</protein>
<gene>
    <name evidence="2" type="ORF">DWU98_02895</name>
</gene>
<feature type="region of interest" description="Disordered" evidence="1">
    <location>
        <begin position="1"/>
        <end position="24"/>
    </location>
</feature>
<evidence type="ECO:0008006" key="4">
    <source>
        <dbReference type="Google" id="ProtNLM"/>
    </source>
</evidence>
<evidence type="ECO:0000313" key="2">
    <source>
        <dbReference type="EMBL" id="RDS85138.1"/>
    </source>
</evidence>
<dbReference type="Proteomes" id="UP000254258">
    <property type="component" value="Unassembled WGS sequence"/>
</dbReference>
<feature type="compositionally biased region" description="Low complexity" evidence="1">
    <location>
        <begin position="8"/>
        <end position="24"/>
    </location>
</feature>